<dbReference type="PANTHER" id="PTHR11845">
    <property type="entry name" value="5'-DEOXYNUCLEOTIDASE HDDC2"/>
    <property type="match status" value="1"/>
</dbReference>
<dbReference type="GO" id="GO:0046872">
    <property type="term" value="F:metal ion binding"/>
    <property type="evidence" value="ECO:0007669"/>
    <property type="project" value="UniProtKB-KW"/>
</dbReference>
<dbReference type="EMBL" id="MHLY01000003">
    <property type="protein sequence ID" value="OGZ19018.1"/>
    <property type="molecule type" value="Genomic_DNA"/>
</dbReference>
<comment type="catalytic activity">
    <reaction evidence="1">
        <text>a 2'-deoxyribonucleoside 5'-phosphate + H2O = a 2'-deoxyribonucleoside + phosphate</text>
        <dbReference type="Rhea" id="RHEA:36167"/>
        <dbReference type="ChEBI" id="CHEBI:15377"/>
        <dbReference type="ChEBI" id="CHEBI:18274"/>
        <dbReference type="ChEBI" id="CHEBI:43474"/>
        <dbReference type="ChEBI" id="CHEBI:65317"/>
        <dbReference type="EC" id="3.1.3.89"/>
    </reaction>
</comment>
<dbReference type="PANTHER" id="PTHR11845:SF13">
    <property type="entry name" value="5'-DEOXYNUCLEOTIDASE HDDC2"/>
    <property type="match status" value="1"/>
</dbReference>
<comment type="caution">
    <text evidence="9">The sequence shown here is derived from an EMBL/GenBank/DDBJ whole genome shotgun (WGS) entry which is preliminary data.</text>
</comment>
<evidence type="ECO:0000256" key="4">
    <source>
        <dbReference type="ARBA" id="ARBA00011738"/>
    </source>
</evidence>
<dbReference type="AlphaFoldDB" id="A0A1G2E1I2"/>
<dbReference type="InterPro" id="IPR003607">
    <property type="entry name" value="HD/PDEase_dom"/>
</dbReference>
<evidence type="ECO:0000256" key="2">
    <source>
        <dbReference type="ARBA" id="ARBA00001936"/>
    </source>
</evidence>
<evidence type="ECO:0000313" key="10">
    <source>
        <dbReference type="Proteomes" id="UP000176755"/>
    </source>
</evidence>
<keyword evidence="6" id="KW-0479">Metal-binding</keyword>
<comment type="cofactor">
    <cofactor evidence="3">
        <name>Co(2+)</name>
        <dbReference type="ChEBI" id="CHEBI:48828"/>
    </cofactor>
</comment>
<dbReference type="GO" id="GO:0005737">
    <property type="term" value="C:cytoplasm"/>
    <property type="evidence" value="ECO:0007669"/>
    <property type="project" value="TreeGrafter"/>
</dbReference>
<accession>A0A1G2E1I2</accession>
<evidence type="ECO:0000313" key="9">
    <source>
        <dbReference type="EMBL" id="OGZ19018.1"/>
    </source>
</evidence>
<sequence>MKEFLNFLVNVGKLKGKKRRGWEIHKIKNAETTAEHIFHLAFLVWILGKRKRINIERAIKMALIHDICEIYSRDFTSYDAAALKEKGKVTIKDVLKIKPKQGRPTTNQRKRLEKIKQKLEKKAMKKILLRLSPEVKKEITNLWLDYENGITKEGRFVKQADKTINLLQGLEYWKKYGKIKHKLWVGRAKEVIDDPILIEFVKTIENNFCKKCRH</sequence>
<evidence type="ECO:0000256" key="1">
    <source>
        <dbReference type="ARBA" id="ARBA00001638"/>
    </source>
</evidence>
<feature type="domain" description="HD/PDEase" evidence="8">
    <location>
        <begin position="29"/>
        <end position="175"/>
    </location>
</feature>
<organism evidence="9 10">
    <name type="scientific">Candidatus Nealsonbacteria bacterium RBG_13_42_11</name>
    <dbReference type="NCBI Taxonomy" id="1801663"/>
    <lineage>
        <taxon>Bacteria</taxon>
        <taxon>Candidatus Nealsoniibacteriota</taxon>
    </lineage>
</organism>
<dbReference type="EC" id="3.1.3.89" evidence="5"/>
<name>A0A1G2E1I2_9BACT</name>
<keyword evidence="7" id="KW-0378">Hydrolase</keyword>
<reference evidence="9 10" key="1">
    <citation type="journal article" date="2016" name="Nat. Commun.">
        <title>Thousands of microbial genomes shed light on interconnected biogeochemical processes in an aquifer system.</title>
        <authorList>
            <person name="Anantharaman K."/>
            <person name="Brown C.T."/>
            <person name="Hug L.A."/>
            <person name="Sharon I."/>
            <person name="Castelle C.J."/>
            <person name="Probst A.J."/>
            <person name="Thomas B.C."/>
            <person name="Singh A."/>
            <person name="Wilkins M.J."/>
            <person name="Karaoz U."/>
            <person name="Brodie E.L."/>
            <person name="Williams K.H."/>
            <person name="Hubbard S.S."/>
            <person name="Banfield J.F."/>
        </authorList>
    </citation>
    <scope>NUCLEOTIDE SEQUENCE [LARGE SCALE GENOMIC DNA]</scope>
</reference>
<dbReference type="GO" id="GO:0002953">
    <property type="term" value="F:5'-deoxynucleotidase activity"/>
    <property type="evidence" value="ECO:0007669"/>
    <property type="project" value="UniProtKB-EC"/>
</dbReference>
<dbReference type="SUPFAM" id="SSF109604">
    <property type="entry name" value="HD-domain/PDEase-like"/>
    <property type="match status" value="1"/>
</dbReference>
<evidence type="ECO:0000256" key="3">
    <source>
        <dbReference type="ARBA" id="ARBA00001941"/>
    </source>
</evidence>
<comment type="subunit">
    <text evidence="4">Homodimer.</text>
</comment>
<dbReference type="Gene3D" id="1.10.3210.10">
    <property type="entry name" value="Hypothetical protein af1432"/>
    <property type="match status" value="1"/>
</dbReference>
<comment type="cofactor">
    <cofactor evidence="2">
        <name>Mn(2+)</name>
        <dbReference type="ChEBI" id="CHEBI:29035"/>
    </cofactor>
</comment>
<gene>
    <name evidence="9" type="ORF">A2175_01680</name>
</gene>
<dbReference type="InterPro" id="IPR039356">
    <property type="entry name" value="YfbR/HDDC2"/>
</dbReference>
<evidence type="ECO:0000256" key="6">
    <source>
        <dbReference type="ARBA" id="ARBA00022723"/>
    </source>
</evidence>
<dbReference type="Proteomes" id="UP000176755">
    <property type="component" value="Unassembled WGS sequence"/>
</dbReference>
<dbReference type="Pfam" id="PF13023">
    <property type="entry name" value="HD_3"/>
    <property type="match status" value="1"/>
</dbReference>
<dbReference type="InterPro" id="IPR006674">
    <property type="entry name" value="HD_domain"/>
</dbReference>
<dbReference type="STRING" id="1801663.A2175_01680"/>
<dbReference type="SMART" id="SM00471">
    <property type="entry name" value="HDc"/>
    <property type="match status" value="1"/>
</dbReference>
<proteinExistence type="predicted"/>
<protein>
    <recommendedName>
        <fullName evidence="5">5'-deoxynucleotidase</fullName>
        <ecNumber evidence="5">3.1.3.89</ecNumber>
    </recommendedName>
</protein>
<evidence type="ECO:0000259" key="8">
    <source>
        <dbReference type="SMART" id="SM00471"/>
    </source>
</evidence>
<evidence type="ECO:0000256" key="5">
    <source>
        <dbReference type="ARBA" id="ARBA00012964"/>
    </source>
</evidence>
<evidence type="ECO:0000256" key="7">
    <source>
        <dbReference type="ARBA" id="ARBA00022801"/>
    </source>
</evidence>